<proteinExistence type="predicted"/>
<dbReference type="PROSITE" id="PS51318">
    <property type="entry name" value="TAT"/>
    <property type="match status" value="1"/>
</dbReference>
<gene>
    <name evidence="1" type="ORF">MTUNDRAET4_1430</name>
</gene>
<organism evidence="1 2">
    <name type="scientific">Methylocella tundrae</name>
    <dbReference type="NCBI Taxonomy" id="227605"/>
    <lineage>
        <taxon>Bacteria</taxon>
        <taxon>Pseudomonadati</taxon>
        <taxon>Pseudomonadota</taxon>
        <taxon>Alphaproteobacteria</taxon>
        <taxon>Hyphomicrobiales</taxon>
        <taxon>Beijerinckiaceae</taxon>
        <taxon>Methylocella</taxon>
    </lineage>
</organism>
<dbReference type="KEGG" id="mtun:MTUNDRAET4_1430"/>
<dbReference type="Proteomes" id="UP000294360">
    <property type="component" value="Chromosome"/>
</dbReference>
<dbReference type="AlphaFoldDB" id="A0A4U8YYZ0"/>
<dbReference type="InterPro" id="IPR006311">
    <property type="entry name" value="TAT_signal"/>
</dbReference>
<reference evidence="1 2" key="1">
    <citation type="submission" date="2019-03" db="EMBL/GenBank/DDBJ databases">
        <authorList>
            <person name="Kox A.R. M."/>
        </authorList>
    </citation>
    <scope>NUCLEOTIDE SEQUENCE [LARGE SCALE GENOMIC DNA]</scope>
    <source>
        <strain evidence="1">MTUNDRAET4 annotated genome</strain>
    </source>
</reference>
<protein>
    <submittedName>
        <fullName evidence="1">Protein of unassigned function</fullName>
    </submittedName>
</protein>
<evidence type="ECO:0000313" key="2">
    <source>
        <dbReference type="Proteomes" id="UP000294360"/>
    </source>
</evidence>
<dbReference type="RefSeq" id="WP_134488276.1">
    <property type="nucleotide sequence ID" value="NZ_CP139089.1"/>
</dbReference>
<accession>A0A4U8YYZ0</accession>
<dbReference type="EMBL" id="LR536450">
    <property type="protein sequence ID" value="VFU08323.1"/>
    <property type="molecule type" value="Genomic_DNA"/>
</dbReference>
<evidence type="ECO:0000313" key="1">
    <source>
        <dbReference type="EMBL" id="VFU08323.1"/>
    </source>
</evidence>
<name>A0A4U8YYZ0_METTU</name>
<sequence length="78" mass="8752">MTAMDRRAMLGTLLGGAAVAAFGLALTPGLAEAAPLMMGKELDAPTENLIEKTVVVVHRRPRRRVCWWHRGRRVCRWR</sequence>